<dbReference type="GO" id="GO:0005737">
    <property type="term" value="C:cytoplasm"/>
    <property type="evidence" value="ECO:0007669"/>
    <property type="project" value="TreeGrafter"/>
</dbReference>
<evidence type="ECO:0000256" key="2">
    <source>
        <dbReference type="ARBA" id="ARBA00009347"/>
    </source>
</evidence>
<reference evidence="9" key="1">
    <citation type="submission" date="2021-03" db="EMBL/GenBank/DDBJ databases">
        <authorList>
            <person name="Peeters C."/>
        </authorList>
    </citation>
    <scope>NUCLEOTIDE SEQUENCE</scope>
    <source>
        <strain evidence="9">LMG 31506</strain>
    </source>
</reference>
<dbReference type="SUPFAM" id="SSF47203">
    <property type="entry name" value="Acyl-CoA dehydrogenase C-terminal domain-like"/>
    <property type="match status" value="1"/>
</dbReference>
<proteinExistence type="inferred from homology"/>
<dbReference type="Pfam" id="PF00441">
    <property type="entry name" value="Acyl-CoA_dh_1"/>
    <property type="match status" value="1"/>
</dbReference>
<dbReference type="InterPro" id="IPR050741">
    <property type="entry name" value="Acyl-CoA_dehydrogenase"/>
</dbReference>
<keyword evidence="6 9" id="KW-0560">Oxidoreductase</keyword>
<accession>A0A916N319</accession>
<gene>
    <name evidence="9" type="primary">carC_1</name>
    <name evidence="9" type="ORF">LMG31506_01240</name>
</gene>
<dbReference type="InterPro" id="IPR009100">
    <property type="entry name" value="AcylCoA_DH/oxidase_NM_dom_sf"/>
</dbReference>
<dbReference type="CDD" id="cd00567">
    <property type="entry name" value="ACAD"/>
    <property type="match status" value="1"/>
</dbReference>
<dbReference type="GO" id="GO:0050660">
    <property type="term" value="F:flavin adenine dinucleotide binding"/>
    <property type="evidence" value="ECO:0007669"/>
    <property type="project" value="InterPro"/>
</dbReference>
<dbReference type="AlphaFoldDB" id="A0A916N319"/>
<evidence type="ECO:0000256" key="5">
    <source>
        <dbReference type="ARBA" id="ARBA00022827"/>
    </source>
</evidence>
<keyword evidence="10" id="KW-1185">Reference proteome</keyword>
<dbReference type="InterPro" id="IPR006091">
    <property type="entry name" value="Acyl-CoA_Oxase/DH_mid-dom"/>
</dbReference>
<dbReference type="FunFam" id="2.40.110.10:FF:000002">
    <property type="entry name" value="Acyl-CoA dehydrogenase fadE12"/>
    <property type="match status" value="1"/>
</dbReference>
<dbReference type="FunFam" id="1.20.140.10:FF:000001">
    <property type="entry name" value="Acyl-CoA dehydrogenase"/>
    <property type="match status" value="1"/>
</dbReference>
<dbReference type="InterPro" id="IPR036250">
    <property type="entry name" value="AcylCo_DH-like_C"/>
</dbReference>
<dbReference type="Pfam" id="PF02770">
    <property type="entry name" value="Acyl-CoA_dh_M"/>
    <property type="match status" value="1"/>
</dbReference>
<comment type="similarity">
    <text evidence="2">Belongs to the acyl-CoA dehydrogenase family.</text>
</comment>
<dbReference type="InterPro" id="IPR009075">
    <property type="entry name" value="AcylCo_DH/oxidase_C"/>
</dbReference>
<feature type="domain" description="Acyl-CoA dehydrogenase/oxidase C-terminal" evidence="7">
    <location>
        <begin position="258"/>
        <end position="407"/>
    </location>
</feature>
<dbReference type="RefSeq" id="WP_211946250.1">
    <property type="nucleotide sequence ID" value="NZ_CAJPUY010000004.1"/>
</dbReference>
<feature type="domain" description="Acyl-CoA oxidase/dehydrogenase middle" evidence="8">
    <location>
        <begin position="145"/>
        <end position="246"/>
    </location>
</feature>
<evidence type="ECO:0000259" key="7">
    <source>
        <dbReference type="Pfam" id="PF00441"/>
    </source>
</evidence>
<protein>
    <recommendedName>
        <fullName evidence="3">Medium-chain specific acyl-CoA dehydrogenase, mitochondrial</fullName>
    </recommendedName>
</protein>
<evidence type="ECO:0000313" key="9">
    <source>
        <dbReference type="EMBL" id="CAG2133775.1"/>
    </source>
</evidence>
<dbReference type="PANTHER" id="PTHR48083:SF2">
    <property type="entry name" value="MEDIUM-CHAIN SPECIFIC ACYL-COA DEHYDROGENASE, MITOCHONDRIAL"/>
    <property type="match status" value="1"/>
</dbReference>
<dbReference type="Gene3D" id="1.10.540.10">
    <property type="entry name" value="Acyl-CoA dehydrogenase/oxidase, N-terminal domain"/>
    <property type="match status" value="1"/>
</dbReference>
<dbReference type="Proteomes" id="UP000672934">
    <property type="component" value="Unassembled WGS sequence"/>
</dbReference>
<evidence type="ECO:0000256" key="1">
    <source>
        <dbReference type="ARBA" id="ARBA00001974"/>
    </source>
</evidence>
<name>A0A916N319_9BURK</name>
<dbReference type="Gene3D" id="1.20.140.10">
    <property type="entry name" value="Butyryl-CoA Dehydrogenase, subunit A, domain 3"/>
    <property type="match status" value="1"/>
</dbReference>
<evidence type="ECO:0000313" key="10">
    <source>
        <dbReference type="Proteomes" id="UP000672934"/>
    </source>
</evidence>
<dbReference type="SUPFAM" id="SSF56645">
    <property type="entry name" value="Acyl-CoA dehydrogenase NM domain-like"/>
    <property type="match status" value="1"/>
</dbReference>
<dbReference type="PANTHER" id="PTHR48083">
    <property type="entry name" value="MEDIUM-CHAIN SPECIFIC ACYL-COA DEHYDROGENASE, MITOCHONDRIAL-RELATED"/>
    <property type="match status" value="1"/>
</dbReference>
<dbReference type="PROSITE" id="PS00072">
    <property type="entry name" value="ACYL_COA_DH_1"/>
    <property type="match status" value="1"/>
</dbReference>
<evidence type="ECO:0000259" key="8">
    <source>
        <dbReference type="Pfam" id="PF02770"/>
    </source>
</evidence>
<dbReference type="EMBL" id="CAJPUY010000004">
    <property type="protein sequence ID" value="CAG2133775.1"/>
    <property type="molecule type" value="Genomic_DNA"/>
</dbReference>
<dbReference type="GO" id="GO:0033539">
    <property type="term" value="P:fatty acid beta-oxidation using acyl-CoA dehydrogenase"/>
    <property type="evidence" value="ECO:0007669"/>
    <property type="project" value="TreeGrafter"/>
</dbReference>
<dbReference type="InterPro" id="IPR037069">
    <property type="entry name" value="AcylCoA_DH/ox_N_sf"/>
</dbReference>
<dbReference type="GO" id="GO:0003995">
    <property type="term" value="F:acyl-CoA dehydrogenase activity"/>
    <property type="evidence" value="ECO:0007669"/>
    <property type="project" value="InterPro"/>
</dbReference>
<comment type="caution">
    <text evidence="9">The sequence shown here is derived from an EMBL/GenBank/DDBJ whole genome shotgun (WGS) entry which is preliminary data.</text>
</comment>
<sequence length="413" mass="44828">MNFEIPSEWVEFGDALIKFVDREVAALEKEHRALLASERTVYTEDGRYAPEVLALRRQVRMRSAELGFYTALSAESLGGGGLGPQAAVYIQERLNAHCGPDRHLVQTVVLPSPFTNGLSPVLKHLDPAVLEAVHEALASGDKTMCFGLSEPDAGSDVFGMRTRAVRDGDHWVLNGTKQWITNAPYADYAMIFAVTDEEKARSGKGGKGGITGFFLPTQTAGFSVPSVIPTMGHLGADIGIVTLENVRVPDTHRLGPVDRGLTVALDGVNAGRLSMAASCLGLAEWALEQAVAYAKVRKTFGQPIGAHQAVQIMLAECAMDIYATKSMVRHCAWLVDNNLPATKEVSIVKASATEMACRVFDRAMQVHGGMGLTNELRLEAGYRFVRTMRIPDGTSEIQRRTIARRLLDGDTAF</sequence>
<keyword evidence="5" id="KW-0274">FAD</keyword>
<evidence type="ECO:0000256" key="3">
    <source>
        <dbReference type="ARBA" id="ARBA00019125"/>
    </source>
</evidence>
<keyword evidence="4" id="KW-0285">Flavoprotein</keyword>
<dbReference type="Gene3D" id="2.40.110.10">
    <property type="entry name" value="Butyryl-CoA Dehydrogenase, subunit A, domain 2"/>
    <property type="match status" value="1"/>
</dbReference>
<evidence type="ECO:0000256" key="6">
    <source>
        <dbReference type="ARBA" id="ARBA00023002"/>
    </source>
</evidence>
<evidence type="ECO:0000256" key="4">
    <source>
        <dbReference type="ARBA" id="ARBA00022630"/>
    </source>
</evidence>
<organism evidence="9 10">
    <name type="scientific">Cupriavidus yeoncheonensis</name>
    <dbReference type="NCBI Taxonomy" id="1462994"/>
    <lineage>
        <taxon>Bacteria</taxon>
        <taxon>Pseudomonadati</taxon>
        <taxon>Pseudomonadota</taxon>
        <taxon>Betaproteobacteria</taxon>
        <taxon>Burkholderiales</taxon>
        <taxon>Burkholderiaceae</taxon>
        <taxon>Cupriavidus</taxon>
    </lineage>
</organism>
<comment type="cofactor">
    <cofactor evidence="1">
        <name>FAD</name>
        <dbReference type="ChEBI" id="CHEBI:57692"/>
    </cofactor>
</comment>
<dbReference type="InterPro" id="IPR006089">
    <property type="entry name" value="Acyl-CoA_DH_CS"/>
</dbReference>
<dbReference type="InterPro" id="IPR046373">
    <property type="entry name" value="Acyl-CoA_Oxase/DH_mid-dom_sf"/>
</dbReference>